<dbReference type="Gene3D" id="2.60.40.10">
    <property type="entry name" value="Immunoglobulins"/>
    <property type="match status" value="1"/>
</dbReference>
<dbReference type="InterPro" id="IPR013783">
    <property type="entry name" value="Ig-like_fold"/>
</dbReference>
<evidence type="ECO:0000259" key="4">
    <source>
        <dbReference type="SMART" id="SM00642"/>
    </source>
</evidence>
<evidence type="ECO:0000256" key="2">
    <source>
        <dbReference type="ARBA" id="ARBA00023295"/>
    </source>
</evidence>
<evidence type="ECO:0000313" key="5">
    <source>
        <dbReference type="EMBL" id="GGD67693.1"/>
    </source>
</evidence>
<feature type="signal peptide" evidence="3">
    <location>
        <begin position="1"/>
        <end position="20"/>
    </location>
</feature>
<dbReference type="RefSeq" id="WP_188767753.1">
    <property type="nucleotide sequence ID" value="NZ_BMKK01000007.1"/>
</dbReference>
<reference evidence="5" key="1">
    <citation type="journal article" date="2014" name="Int. J. Syst. Evol. Microbiol.">
        <title>Complete genome sequence of Corynebacterium casei LMG S-19264T (=DSM 44701T), isolated from a smear-ripened cheese.</title>
        <authorList>
            <consortium name="US DOE Joint Genome Institute (JGI-PGF)"/>
            <person name="Walter F."/>
            <person name="Albersmeier A."/>
            <person name="Kalinowski J."/>
            <person name="Ruckert C."/>
        </authorList>
    </citation>
    <scope>NUCLEOTIDE SEQUENCE</scope>
    <source>
        <strain evidence="5">CGMCC 1.15958</strain>
    </source>
</reference>
<dbReference type="SMART" id="SM00642">
    <property type="entry name" value="Aamy"/>
    <property type="match status" value="1"/>
</dbReference>
<evidence type="ECO:0000256" key="3">
    <source>
        <dbReference type="SAM" id="SignalP"/>
    </source>
</evidence>
<dbReference type="SUPFAM" id="SSF81296">
    <property type="entry name" value="E set domains"/>
    <property type="match status" value="1"/>
</dbReference>
<name>A0A916YYY7_9BACT</name>
<proteinExistence type="predicted"/>
<gene>
    <name evidence="5" type="ORF">GCM10011514_34700</name>
</gene>
<comment type="caution">
    <text evidence="5">The sequence shown here is derived from an EMBL/GenBank/DDBJ whole genome shotgun (WGS) entry which is preliminary data.</text>
</comment>
<dbReference type="SUPFAM" id="SSF51011">
    <property type="entry name" value="Glycosyl hydrolase domain"/>
    <property type="match status" value="1"/>
</dbReference>
<reference evidence="5" key="2">
    <citation type="submission" date="2020-09" db="EMBL/GenBank/DDBJ databases">
        <authorList>
            <person name="Sun Q."/>
            <person name="Zhou Y."/>
        </authorList>
    </citation>
    <scope>NUCLEOTIDE SEQUENCE</scope>
    <source>
        <strain evidence="5">CGMCC 1.15958</strain>
    </source>
</reference>
<protein>
    <submittedName>
        <fullName evidence="5">Alpha-amylase</fullName>
    </submittedName>
</protein>
<dbReference type="GO" id="GO:0005975">
    <property type="term" value="P:carbohydrate metabolic process"/>
    <property type="evidence" value="ECO:0007669"/>
    <property type="project" value="InterPro"/>
</dbReference>
<feature type="domain" description="Glycosyl hydrolase family 13 catalytic" evidence="4">
    <location>
        <begin position="128"/>
        <end position="513"/>
    </location>
</feature>
<dbReference type="Pfam" id="PF10438">
    <property type="entry name" value="Cyc-maltodext_C"/>
    <property type="match status" value="1"/>
</dbReference>
<feature type="chain" id="PRO_5038034109" evidence="3">
    <location>
        <begin position="21"/>
        <end position="615"/>
    </location>
</feature>
<dbReference type="InterPro" id="IPR014756">
    <property type="entry name" value="Ig_E-set"/>
</dbReference>
<dbReference type="InterPro" id="IPR019492">
    <property type="entry name" value="Cyclo-malto-dextrinase_C"/>
</dbReference>
<dbReference type="AlphaFoldDB" id="A0A916YYY7"/>
<dbReference type="PANTHER" id="PTHR10357">
    <property type="entry name" value="ALPHA-AMYLASE FAMILY MEMBER"/>
    <property type="match status" value="1"/>
</dbReference>
<dbReference type="EMBL" id="BMKK01000007">
    <property type="protein sequence ID" value="GGD67693.1"/>
    <property type="molecule type" value="Genomic_DNA"/>
</dbReference>
<dbReference type="GO" id="GO:0016798">
    <property type="term" value="F:hydrolase activity, acting on glycosyl bonds"/>
    <property type="evidence" value="ECO:0007669"/>
    <property type="project" value="UniProtKB-KW"/>
</dbReference>
<dbReference type="Pfam" id="PF00128">
    <property type="entry name" value="Alpha-amylase"/>
    <property type="match status" value="1"/>
</dbReference>
<evidence type="ECO:0000313" key="6">
    <source>
        <dbReference type="Proteomes" id="UP000609064"/>
    </source>
</evidence>
<evidence type="ECO:0000256" key="1">
    <source>
        <dbReference type="ARBA" id="ARBA00022801"/>
    </source>
</evidence>
<dbReference type="CDD" id="cd11340">
    <property type="entry name" value="AmyAc_bac_CMD_like_3"/>
    <property type="match status" value="1"/>
</dbReference>
<keyword evidence="6" id="KW-1185">Reference proteome</keyword>
<accession>A0A916YYY7</accession>
<sequence length="615" mass="70480">MLKKSFTLLCILCLKFSVNAQIQHVEPLNWWVGLKNPNLQLLIHGENISETQPSINYAGVSIKKVNKADSKNYLFLDLVIAKTTKAGSFTINFKKAGKTIYTYNYSLLPKQQASAQMRGFNSSDVIYLITPDRFVNGDYSNDVVAGMKEAKINRSLDGGRHGGDIRGMINSLDYIASMGFTAIWPTPVLENNMSGYSYHGYAITNHYKVDPRYGTLDDYKELSSKARQKGIKLIFDEVLNHTGYGYWWTEDLPFKNWLNYPDTKTSTNHRRTVNQDLYASDYDKEFMKKGWFDRMMPDMNGENPFMANYLIQNTIWWIETIQLGGVRQDTYGYSDKTFLKNWSCAIMNEYPNFSMVGEEWSVNPLITSYWQRGRKNADGYDGCLTSIMDFPLQEALVNALKEKETWGKGLTVLYEALANDFVYADPSNILIMGDNHDMDRIFTQLNEDVDLTKMALGYLLTTRGIPQIYYGTEVLMQNTGHHKVDGLIRSDLPGGWKEDTVNVFTEKGLTAAQKSTKSYLKQLLNWRKNNSVIANGKTLHFAPFDGIYVYFRYDNQKTVMVVMNKNEKEIKLETKRFDEILQNKTSAKNILNNETQSLKNGLSISPKSTMIFEIF</sequence>
<dbReference type="Proteomes" id="UP000609064">
    <property type="component" value="Unassembled WGS sequence"/>
</dbReference>
<dbReference type="SUPFAM" id="SSF51445">
    <property type="entry name" value="(Trans)glycosidases"/>
    <property type="match status" value="1"/>
</dbReference>
<dbReference type="InterPro" id="IPR013780">
    <property type="entry name" value="Glyco_hydro_b"/>
</dbReference>
<keyword evidence="2" id="KW-0326">Glycosidase</keyword>
<dbReference type="InterPro" id="IPR017853">
    <property type="entry name" value="GH"/>
</dbReference>
<dbReference type="InterPro" id="IPR015171">
    <property type="entry name" value="Cyc-maltodext_N"/>
</dbReference>
<dbReference type="Gene3D" id="3.20.20.80">
    <property type="entry name" value="Glycosidases"/>
    <property type="match status" value="1"/>
</dbReference>
<dbReference type="InterPro" id="IPR006047">
    <property type="entry name" value="GH13_cat_dom"/>
</dbReference>
<organism evidence="5 6">
    <name type="scientific">Emticicia aquatilis</name>
    <dbReference type="NCBI Taxonomy" id="1537369"/>
    <lineage>
        <taxon>Bacteria</taxon>
        <taxon>Pseudomonadati</taxon>
        <taxon>Bacteroidota</taxon>
        <taxon>Cytophagia</taxon>
        <taxon>Cytophagales</taxon>
        <taxon>Leadbetterellaceae</taxon>
        <taxon>Emticicia</taxon>
    </lineage>
</organism>
<keyword evidence="3" id="KW-0732">Signal</keyword>
<keyword evidence="1" id="KW-0378">Hydrolase</keyword>
<dbReference type="PANTHER" id="PTHR10357:SF210">
    <property type="entry name" value="MALTODEXTRIN GLUCOSIDASE"/>
    <property type="match status" value="1"/>
</dbReference>
<dbReference type="Pfam" id="PF09087">
    <property type="entry name" value="Cyc-maltodext_N"/>
    <property type="match status" value="1"/>
</dbReference>
<dbReference type="Gene3D" id="2.60.40.1180">
    <property type="entry name" value="Golgi alpha-mannosidase II"/>
    <property type="match status" value="1"/>
</dbReference>